<feature type="signal peptide" evidence="2">
    <location>
        <begin position="1"/>
        <end position="28"/>
    </location>
</feature>
<evidence type="ECO:0008006" key="4">
    <source>
        <dbReference type="Google" id="ProtNLM"/>
    </source>
</evidence>
<evidence type="ECO:0000313" key="3">
    <source>
        <dbReference type="EMBL" id="JAP77248.1"/>
    </source>
</evidence>
<name>A0A131YFD2_RHIAP</name>
<sequence length="108" mass="12461">MRNLFSLVLLFVATFFCILCGMQQLAFAGGGCSKCFQRPLGHQQRTGLSRHHSPRREHFPLHHRLHHSPLRQPHFHLQAPPRQAPLHRARLLGTSQDPRVKHNENAKL</sequence>
<evidence type="ECO:0000256" key="2">
    <source>
        <dbReference type="SAM" id="SignalP"/>
    </source>
</evidence>
<protein>
    <recommendedName>
        <fullName evidence="4">Secreted protein</fullName>
    </recommendedName>
</protein>
<organism evidence="3">
    <name type="scientific">Rhipicephalus appendiculatus</name>
    <name type="common">Brown ear tick</name>
    <dbReference type="NCBI Taxonomy" id="34631"/>
    <lineage>
        <taxon>Eukaryota</taxon>
        <taxon>Metazoa</taxon>
        <taxon>Ecdysozoa</taxon>
        <taxon>Arthropoda</taxon>
        <taxon>Chelicerata</taxon>
        <taxon>Arachnida</taxon>
        <taxon>Acari</taxon>
        <taxon>Parasitiformes</taxon>
        <taxon>Ixodida</taxon>
        <taxon>Ixodoidea</taxon>
        <taxon>Ixodidae</taxon>
        <taxon>Rhipicephalinae</taxon>
        <taxon>Rhipicephalus</taxon>
        <taxon>Rhipicephalus</taxon>
    </lineage>
</organism>
<dbReference type="PROSITE" id="PS51257">
    <property type="entry name" value="PROKAR_LIPOPROTEIN"/>
    <property type="match status" value="1"/>
</dbReference>
<dbReference type="AlphaFoldDB" id="A0A131YFD2"/>
<feature type="chain" id="PRO_5007285034" description="Secreted protein" evidence="2">
    <location>
        <begin position="29"/>
        <end position="108"/>
    </location>
</feature>
<feature type="region of interest" description="Disordered" evidence="1">
    <location>
        <begin position="45"/>
        <end position="108"/>
    </location>
</feature>
<evidence type="ECO:0000256" key="1">
    <source>
        <dbReference type="SAM" id="MobiDB-lite"/>
    </source>
</evidence>
<dbReference type="EMBL" id="GEDV01011309">
    <property type="protein sequence ID" value="JAP77248.1"/>
    <property type="molecule type" value="Transcribed_RNA"/>
</dbReference>
<keyword evidence="2" id="KW-0732">Signal</keyword>
<feature type="compositionally biased region" description="Basic and acidic residues" evidence="1">
    <location>
        <begin position="98"/>
        <end position="108"/>
    </location>
</feature>
<feature type="compositionally biased region" description="Basic residues" evidence="1">
    <location>
        <begin position="48"/>
        <end position="69"/>
    </location>
</feature>
<reference evidence="3" key="1">
    <citation type="journal article" date="2016" name="Ticks Tick Borne Dis.">
        <title>De novo assembly and annotation of the salivary gland transcriptome of Rhipicephalus appendiculatus male and female ticks during blood feeding.</title>
        <authorList>
            <person name="de Castro M.H."/>
            <person name="de Klerk D."/>
            <person name="Pienaar R."/>
            <person name="Latif A.A."/>
            <person name="Rees D.J."/>
            <person name="Mans B.J."/>
        </authorList>
    </citation>
    <scope>NUCLEOTIDE SEQUENCE</scope>
    <source>
        <tissue evidence="3">Salivary glands</tissue>
    </source>
</reference>
<accession>A0A131YFD2</accession>
<proteinExistence type="predicted"/>